<gene>
    <name evidence="2" type="ORF">TSPGSL018_5672</name>
</gene>
<accession>A0A061SHU3</accession>
<feature type="non-terminal residue" evidence="2">
    <location>
        <position position="101"/>
    </location>
</feature>
<feature type="non-terminal residue" evidence="2">
    <location>
        <position position="1"/>
    </location>
</feature>
<sequence>GIHTFTDLCRHYTLNCLQTELLLKQKFSSFPYSGSVCIVPLPRILPFYPSRAQNINPFRNRETSLRMPTENSGKSFDSLRGRNSREPGGADLQQWRVARKV</sequence>
<name>A0A061SHU3_9CHLO</name>
<dbReference type="AlphaFoldDB" id="A0A061SHU3"/>
<feature type="region of interest" description="Disordered" evidence="1">
    <location>
        <begin position="59"/>
        <end position="101"/>
    </location>
</feature>
<organism evidence="2">
    <name type="scientific">Tetraselmis sp. GSL018</name>
    <dbReference type="NCBI Taxonomy" id="582737"/>
    <lineage>
        <taxon>Eukaryota</taxon>
        <taxon>Viridiplantae</taxon>
        <taxon>Chlorophyta</taxon>
        <taxon>core chlorophytes</taxon>
        <taxon>Chlorodendrophyceae</taxon>
        <taxon>Chlorodendrales</taxon>
        <taxon>Chlorodendraceae</taxon>
        <taxon>Tetraselmis</taxon>
    </lineage>
</organism>
<evidence type="ECO:0000313" key="2">
    <source>
        <dbReference type="EMBL" id="JAC82465.1"/>
    </source>
</evidence>
<reference evidence="2" key="1">
    <citation type="submission" date="2014-05" db="EMBL/GenBank/DDBJ databases">
        <title>The transcriptome of the halophilic microalga Tetraselmis sp. GSL018 isolated from the Great Salt Lake, Utah.</title>
        <authorList>
            <person name="Jinkerson R.E."/>
            <person name="D'Adamo S."/>
            <person name="Posewitz M.C."/>
        </authorList>
    </citation>
    <scope>NUCLEOTIDE SEQUENCE</scope>
    <source>
        <strain evidence="2">GSL018</strain>
    </source>
</reference>
<proteinExistence type="predicted"/>
<dbReference type="EMBL" id="GBEZ01002607">
    <property type="protein sequence ID" value="JAC82465.1"/>
    <property type="molecule type" value="Transcribed_RNA"/>
</dbReference>
<evidence type="ECO:0000256" key="1">
    <source>
        <dbReference type="SAM" id="MobiDB-lite"/>
    </source>
</evidence>
<protein>
    <submittedName>
        <fullName evidence="2">Uncharacterized protein</fullName>
    </submittedName>
</protein>